<protein>
    <submittedName>
        <fullName evidence="4">GNAT family N-acetyltransferase</fullName>
    </submittedName>
</protein>
<evidence type="ECO:0000313" key="5">
    <source>
        <dbReference type="Proteomes" id="UP000460221"/>
    </source>
</evidence>
<evidence type="ECO:0000259" key="3">
    <source>
        <dbReference type="PROSITE" id="PS51186"/>
    </source>
</evidence>
<evidence type="ECO:0000256" key="1">
    <source>
        <dbReference type="ARBA" id="ARBA00022679"/>
    </source>
</evidence>
<dbReference type="GO" id="GO:0016747">
    <property type="term" value="F:acyltransferase activity, transferring groups other than amino-acyl groups"/>
    <property type="evidence" value="ECO:0007669"/>
    <property type="project" value="InterPro"/>
</dbReference>
<evidence type="ECO:0000313" key="4">
    <source>
        <dbReference type="EMBL" id="MTD13127.1"/>
    </source>
</evidence>
<accession>A0A7K1FG93</accession>
<dbReference type="InterPro" id="IPR000182">
    <property type="entry name" value="GNAT_dom"/>
</dbReference>
<dbReference type="InterPro" id="IPR016181">
    <property type="entry name" value="Acyl_CoA_acyltransferase"/>
</dbReference>
<dbReference type="PROSITE" id="PS51186">
    <property type="entry name" value="GNAT"/>
    <property type="match status" value="1"/>
</dbReference>
<dbReference type="Pfam" id="PF00583">
    <property type="entry name" value="Acetyltransf_1"/>
    <property type="match status" value="1"/>
</dbReference>
<keyword evidence="2" id="KW-0012">Acyltransferase</keyword>
<dbReference type="InterPro" id="IPR050680">
    <property type="entry name" value="YpeA/RimI_acetyltransf"/>
</dbReference>
<comment type="caution">
    <text evidence="4">The sequence shown here is derived from an EMBL/GenBank/DDBJ whole genome shotgun (WGS) entry which is preliminary data.</text>
</comment>
<name>A0A7K1FG93_9ACTN</name>
<dbReference type="PANTHER" id="PTHR43420:SF12">
    <property type="entry name" value="N-ACETYLTRANSFERASE DOMAIN-CONTAINING PROTEIN"/>
    <property type="match status" value="1"/>
</dbReference>
<evidence type="ECO:0000256" key="2">
    <source>
        <dbReference type="ARBA" id="ARBA00023315"/>
    </source>
</evidence>
<proteinExistence type="predicted"/>
<dbReference type="RefSeq" id="WP_154767053.1">
    <property type="nucleotide sequence ID" value="NZ_WLYK01000001.1"/>
</dbReference>
<organism evidence="4 5">
    <name type="scientific">Nakamurella alba</name>
    <dbReference type="NCBI Taxonomy" id="2665158"/>
    <lineage>
        <taxon>Bacteria</taxon>
        <taxon>Bacillati</taxon>
        <taxon>Actinomycetota</taxon>
        <taxon>Actinomycetes</taxon>
        <taxon>Nakamurellales</taxon>
        <taxon>Nakamurellaceae</taxon>
        <taxon>Nakamurella</taxon>
    </lineage>
</organism>
<dbReference type="Proteomes" id="UP000460221">
    <property type="component" value="Unassembled WGS sequence"/>
</dbReference>
<dbReference type="PANTHER" id="PTHR43420">
    <property type="entry name" value="ACETYLTRANSFERASE"/>
    <property type="match status" value="1"/>
</dbReference>
<dbReference type="CDD" id="cd04301">
    <property type="entry name" value="NAT_SF"/>
    <property type="match status" value="1"/>
</dbReference>
<dbReference type="EMBL" id="WLYK01000001">
    <property type="protein sequence ID" value="MTD13127.1"/>
    <property type="molecule type" value="Genomic_DNA"/>
</dbReference>
<keyword evidence="1 4" id="KW-0808">Transferase</keyword>
<sequence>MTDAPTEPAGHDGTVVPDEIVSRRVGPAATMAADSAFAVALVTLWHRVSLAGGAVGFLADSTRPEIAARAAGVVDGLKRGRTRGQALTAGRTLVGFGLLTPGESLVAHTGMITLVMIDPDHQRQGLGDRIMEGLLEQARELGIERLELTVRGGEGLERFYARFGFEVEGSRPGWIRVAPGDDRDEVFLRMRLA</sequence>
<dbReference type="SUPFAM" id="SSF55729">
    <property type="entry name" value="Acyl-CoA N-acyltransferases (Nat)"/>
    <property type="match status" value="1"/>
</dbReference>
<dbReference type="Gene3D" id="3.40.630.30">
    <property type="match status" value="1"/>
</dbReference>
<gene>
    <name evidence="4" type="ORF">GIS00_04100</name>
</gene>
<keyword evidence="5" id="KW-1185">Reference proteome</keyword>
<dbReference type="AlphaFoldDB" id="A0A7K1FG93"/>
<feature type="domain" description="N-acetyltransferase" evidence="3">
    <location>
        <begin position="39"/>
        <end position="193"/>
    </location>
</feature>
<reference evidence="4 5" key="1">
    <citation type="submission" date="2019-11" db="EMBL/GenBank/DDBJ databases">
        <authorList>
            <person name="Jiang L.-Q."/>
        </authorList>
    </citation>
    <scope>NUCLEOTIDE SEQUENCE [LARGE SCALE GENOMIC DNA]</scope>
    <source>
        <strain evidence="4 5">YIM 132087</strain>
    </source>
</reference>